<proteinExistence type="predicted"/>
<keyword evidence="12" id="KW-1185">Reference proteome</keyword>
<evidence type="ECO:0000256" key="2">
    <source>
        <dbReference type="ARBA" id="ARBA00012251"/>
    </source>
</evidence>
<keyword evidence="8" id="KW-0862">Zinc</keyword>
<keyword evidence="5" id="KW-0677">Repeat</keyword>
<dbReference type="InterPro" id="IPR002867">
    <property type="entry name" value="IBR_dom"/>
</dbReference>
<dbReference type="GO" id="GO:0016567">
    <property type="term" value="P:protein ubiquitination"/>
    <property type="evidence" value="ECO:0007669"/>
    <property type="project" value="InterPro"/>
</dbReference>
<dbReference type="EMBL" id="JAUTXT010000006">
    <property type="protein sequence ID" value="KAK3677819.1"/>
    <property type="molecule type" value="Genomic_DNA"/>
</dbReference>
<dbReference type="GO" id="GO:0061630">
    <property type="term" value="F:ubiquitin protein ligase activity"/>
    <property type="evidence" value="ECO:0007669"/>
    <property type="project" value="UniProtKB-EC"/>
</dbReference>
<feature type="region of interest" description="Disordered" evidence="9">
    <location>
        <begin position="235"/>
        <end position="292"/>
    </location>
</feature>
<evidence type="ECO:0000259" key="10">
    <source>
        <dbReference type="PROSITE" id="PS51873"/>
    </source>
</evidence>
<accession>A0AAE1C4R2</accession>
<evidence type="ECO:0000256" key="9">
    <source>
        <dbReference type="SAM" id="MobiDB-lite"/>
    </source>
</evidence>
<dbReference type="GO" id="GO:0008270">
    <property type="term" value="F:zinc ion binding"/>
    <property type="evidence" value="ECO:0007669"/>
    <property type="project" value="UniProtKB-KW"/>
</dbReference>
<name>A0AAE1C4R2_9PEZI</name>
<comment type="catalytic activity">
    <reaction evidence="1">
        <text>[E2 ubiquitin-conjugating enzyme]-S-ubiquitinyl-L-cysteine + [acceptor protein]-L-lysine = [E2 ubiquitin-conjugating enzyme]-L-cysteine + [acceptor protein]-N(6)-ubiquitinyl-L-lysine.</text>
        <dbReference type="EC" id="2.3.2.31"/>
    </reaction>
</comment>
<dbReference type="Proteomes" id="UP001274830">
    <property type="component" value="Unassembled WGS sequence"/>
</dbReference>
<evidence type="ECO:0000256" key="6">
    <source>
        <dbReference type="ARBA" id="ARBA00022771"/>
    </source>
</evidence>
<evidence type="ECO:0000256" key="1">
    <source>
        <dbReference type="ARBA" id="ARBA00001798"/>
    </source>
</evidence>
<organism evidence="11 12">
    <name type="scientific">Recurvomyces mirabilis</name>
    <dbReference type="NCBI Taxonomy" id="574656"/>
    <lineage>
        <taxon>Eukaryota</taxon>
        <taxon>Fungi</taxon>
        <taxon>Dikarya</taxon>
        <taxon>Ascomycota</taxon>
        <taxon>Pezizomycotina</taxon>
        <taxon>Dothideomycetes</taxon>
        <taxon>Dothideomycetidae</taxon>
        <taxon>Mycosphaerellales</taxon>
        <taxon>Teratosphaeriaceae</taxon>
        <taxon>Recurvomyces</taxon>
    </lineage>
</organism>
<dbReference type="PROSITE" id="PS51873">
    <property type="entry name" value="TRIAD"/>
    <property type="match status" value="1"/>
</dbReference>
<sequence length="292" mass="32497">MASSTSPRTWRCEVCLDDHKDYASINIDDHKFCTACIKQLFDKALAHEFHWPAKSHRTVLHPTQFPHVVSVGFITAYKADEREYKCENFRRGYCAGSVSAADGKGEAKPYGIFVGRLHYGEDPNVYAVSSCASCKQMSCLNCGHGLERLTDLGYHDCVTRISLALEKAKKEENVAFAGLRQGRDFQICPNESCQRRIQLSEACNHVVCAYCGMSFCFVCGTPQAEDGGHWQRSGYPRYNLPGEEGARHDDQSLAGSDYAETQPDSRPHSPFAWGNARALGQGWDNRPAQGKV</sequence>
<keyword evidence="3" id="KW-0808">Transferase</keyword>
<keyword evidence="4" id="KW-0479">Metal-binding</keyword>
<dbReference type="Pfam" id="PF01485">
    <property type="entry name" value="IBR"/>
    <property type="match status" value="1"/>
</dbReference>
<evidence type="ECO:0000256" key="4">
    <source>
        <dbReference type="ARBA" id="ARBA00022723"/>
    </source>
</evidence>
<dbReference type="CDD" id="cd20336">
    <property type="entry name" value="Rcat_RBR"/>
    <property type="match status" value="1"/>
</dbReference>
<keyword evidence="6" id="KW-0863">Zinc-finger</keyword>
<dbReference type="SUPFAM" id="SSF57850">
    <property type="entry name" value="RING/U-box"/>
    <property type="match status" value="2"/>
</dbReference>
<evidence type="ECO:0000313" key="11">
    <source>
        <dbReference type="EMBL" id="KAK3677819.1"/>
    </source>
</evidence>
<keyword evidence="7" id="KW-0833">Ubl conjugation pathway</keyword>
<dbReference type="InterPro" id="IPR044066">
    <property type="entry name" value="TRIAD_supradom"/>
</dbReference>
<evidence type="ECO:0000256" key="5">
    <source>
        <dbReference type="ARBA" id="ARBA00022737"/>
    </source>
</evidence>
<protein>
    <recommendedName>
        <fullName evidence="2">RBR-type E3 ubiquitin transferase</fullName>
        <ecNumber evidence="2">2.3.2.31</ecNumber>
    </recommendedName>
</protein>
<evidence type="ECO:0000256" key="8">
    <source>
        <dbReference type="ARBA" id="ARBA00022833"/>
    </source>
</evidence>
<dbReference type="PANTHER" id="PTHR11685">
    <property type="entry name" value="RBR FAMILY RING FINGER AND IBR DOMAIN-CONTAINING"/>
    <property type="match status" value="1"/>
</dbReference>
<dbReference type="AlphaFoldDB" id="A0AAE1C4R2"/>
<evidence type="ECO:0000256" key="3">
    <source>
        <dbReference type="ARBA" id="ARBA00022679"/>
    </source>
</evidence>
<dbReference type="InterPro" id="IPR031127">
    <property type="entry name" value="E3_UB_ligase_RBR"/>
</dbReference>
<feature type="domain" description="RING-type" evidence="10">
    <location>
        <begin position="8"/>
        <end position="239"/>
    </location>
</feature>
<evidence type="ECO:0000313" key="12">
    <source>
        <dbReference type="Proteomes" id="UP001274830"/>
    </source>
</evidence>
<comment type="caution">
    <text evidence="11">The sequence shown here is derived from an EMBL/GenBank/DDBJ whole genome shotgun (WGS) entry which is preliminary data.</text>
</comment>
<reference evidence="11" key="1">
    <citation type="submission" date="2023-07" db="EMBL/GenBank/DDBJ databases">
        <title>Black Yeasts Isolated from many extreme environments.</title>
        <authorList>
            <person name="Coleine C."/>
            <person name="Stajich J.E."/>
            <person name="Selbmann L."/>
        </authorList>
    </citation>
    <scope>NUCLEOTIDE SEQUENCE</scope>
    <source>
        <strain evidence="11">CCFEE 5485</strain>
    </source>
</reference>
<dbReference type="EC" id="2.3.2.31" evidence="2"/>
<evidence type="ECO:0000256" key="7">
    <source>
        <dbReference type="ARBA" id="ARBA00022786"/>
    </source>
</evidence>
<dbReference type="Gene3D" id="1.20.120.1750">
    <property type="match status" value="1"/>
</dbReference>
<gene>
    <name evidence="11" type="ORF">LTR78_002669</name>
</gene>